<proteinExistence type="inferred from homology"/>
<dbReference type="Pfam" id="PF08281">
    <property type="entry name" value="Sigma70_r4_2"/>
    <property type="match status" value="1"/>
</dbReference>
<evidence type="ECO:0000313" key="9">
    <source>
        <dbReference type="EMBL" id="TCT01910.1"/>
    </source>
</evidence>
<dbReference type="SUPFAM" id="SSF88946">
    <property type="entry name" value="Sigma2 domain of RNA polymerase sigma factors"/>
    <property type="match status" value="1"/>
</dbReference>
<organism evidence="9 10">
    <name type="scientific">Aquabacter spiritensis</name>
    <dbReference type="NCBI Taxonomy" id="933073"/>
    <lineage>
        <taxon>Bacteria</taxon>
        <taxon>Pseudomonadati</taxon>
        <taxon>Pseudomonadota</taxon>
        <taxon>Alphaproteobacteria</taxon>
        <taxon>Hyphomicrobiales</taxon>
        <taxon>Xanthobacteraceae</taxon>
        <taxon>Aquabacter</taxon>
    </lineage>
</organism>
<evidence type="ECO:0000256" key="1">
    <source>
        <dbReference type="ARBA" id="ARBA00010641"/>
    </source>
</evidence>
<dbReference type="InterPro" id="IPR039425">
    <property type="entry name" value="RNA_pol_sigma-70-like"/>
</dbReference>
<sequence>MTTPMGAGRQVTPDRRQASRMTASEAELKGLMTAGLDGDSAAHRMLLDRLSGYLRGYYKTRLARIARDASEAEDLVQEVLLAVHTRRHTYHPDELFTPWVYAIARYKLIDHLRRTRASLKEVPIDDVGELMAHDDHVEVESAYDLHRLLRQLPDRMRCAIQCVKLDGLSVTEAAAQCGTSESAVKVNIQRGLRALAAVIAREKRT</sequence>
<feature type="domain" description="RNA polymerase sigma-70 region 2" evidence="7">
    <location>
        <begin position="62"/>
        <end position="116"/>
    </location>
</feature>
<keyword evidence="3" id="KW-0731">Sigma factor</keyword>
<reference evidence="9 10" key="1">
    <citation type="submission" date="2019-03" db="EMBL/GenBank/DDBJ databases">
        <title>Genomic Encyclopedia of Type Strains, Phase IV (KMG-IV): sequencing the most valuable type-strain genomes for metagenomic binning, comparative biology and taxonomic classification.</title>
        <authorList>
            <person name="Goeker M."/>
        </authorList>
    </citation>
    <scope>NUCLEOTIDE SEQUENCE [LARGE SCALE GENOMIC DNA]</scope>
    <source>
        <strain evidence="9 10">DSM 9035</strain>
    </source>
</reference>
<dbReference type="InterPro" id="IPR013249">
    <property type="entry name" value="RNA_pol_sigma70_r4_t2"/>
</dbReference>
<dbReference type="Pfam" id="PF04542">
    <property type="entry name" value="Sigma70_r2"/>
    <property type="match status" value="1"/>
</dbReference>
<dbReference type="GO" id="GO:0016987">
    <property type="term" value="F:sigma factor activity"/>
    <property type="evidence" value="ECO:0007669"/>
    <property type="project" value="UniProtKB-KW"/>
</dbReference>
<evidence type="ECO:0000256" key="5">
    <source>
        <dbReference type="ARBA" id="ARBA00023163"/>
    </source>
</evidence>
<dbReference type="Gene3D" id="1.10.1740.10">
    <property type="match status" value="1"/>
</dbReference>
<dbReference type="PANTHER" id="PTHR43133:SF58">
    <property type="entry name" value="ECF RNA POLYMERASE SIGMA FACTOR SIGD"/>
    <property type="match status" value="1"/>
</dbReference>
<dbReference type="NCBIfam" id="TIGR02937">
    <property type="entry name" value="sigma70-ECF"/>
    <property type="match status" value="1"/>
</dbReference>
<protein>
    <submittedName>
        <fullName evidence="9">RNA polymerase sigma-70 factor (ECF subfamily)</fullName>
    </submittedName>
</protein>
<dbReference type="GO" id="GO:0006352">
    <property type="term" value="P:DNA-templated transcription initiation"/>
    <property type="evidence" value="ECO:0007669"/>
    <property type="project" value="InterPro"/>
</dbReference>
<dbReference type="AlphaFoldDB" id="A0A4R3LNG1"/>
<evidence type="ECO:0000256" key="3">
    <source>
        <dbReference type="ARBA" id="ARBA00023082"/>
    </source>
</evidence>
<comment type="similarity">
    <text evidence="1">Belongs to the sigma-70 factor family. ECF subfamily.</text>
</comment>
<dbReference type="GO" id="GO:0003677">
    <property type="term" value="F:DNA binding"/>
    <property type="evidence" value="ECO:0007669"/>
    <property type="project" value="UniProtKB-KW"/>
</dbReference>
<name>A0A4R3LNG1_9HYPH</name>
<evidence type="ECO:0000256" key="6">
    <source>
        <dbReference type="SAM" id="MobiDB-lite"/>
    </source>
</evidence>
<dbReference type="Gene3D" id="1.10.10.10">
    <property type="entry name" value="Winged helix-like DNA-binding domain superfamily/Winged helix DNA-binding domain"/>
    <property type="match status" value="1"/>
</dbReference>
<accession>A0A4R3LNG1</accession>
<dbReference type="PANTHER" id="PTHR43133">
    <property type="entry name" value="RNA POLYMERASE ECF-TYPE SIGMA FACTO"/>
    <property type="match status" value="1"/>
</dbReference>
<dbReference type="InterPro" id="IPR014284">
    <property type="entry name" value="RNA_pol_sigma-70_dom"/>
</dbReference>
<keyword evidence="2" id="KW-0805">Transcription regulation</keyword>
<keyword evidence="10" id="KW-1185">Reference proteome</keyword>
<keyword evidence="4" id="KW-0238">DNA-binding</keyword>
<evidence type="ECO:0000313" key="10">
    <source>
        <dbReference type="Proteomes" id="UP000294664"/>
    </source>
</evidence>
<dbReference type="SUPFAM" id="SSF88659">
    <property type="entry name" value="Sigma3 and sigma4 domains of RNA polymerase sigma factors"/>
    <property type="match status" value="1"/>
</dbReference>
<dbReference type="InterPro" id="IPR036388">
    <property type="entry name" value="WH-like_DNA-bd_sf"/>
</dbReference>
<dbReference type="Proteomes" id="UP000294664">
    <property type="component" value="Unassembled WGS sequence"/>
</dbReference>
<feature type="region of interest" description="Disordered" evidence="6">
    <location>
        <begin position="1"/>
        <end position="22"/>
    </location>
</feature>
<evidence type="ECO:0000259" key="7">
    <source>
        <dbReference type="Pfam" id="PF04542"/>
    </source>
</evidence>
<keyword evidence="5" id="KW-0804">Transcription</keyword>
<dbReference type="InterPro" id="IPR013324">
    <property type="entry name" value="RNA_pol_sigma_r3/r4-like"/>
</dbReference>
<dbReference type="InterPro" id="IPR007627">
    <property type="entry name" value="RNA_pol_sigma70_r2"/>
</dbReference>
<evidence type="ECO:0000256" key="4">
    <source>
        <dbReference type="ARBA" id="ARBA00023125"/>
    </source>
</evidence>
<dbReference type="EMBL" id="SMAI01000016">
    <property type="protein sequence ID" value="TCT01910.1"/>
    <property type="molecule type" value="Genomic_DNA"/>
</dbReference>
<dbReference type="NCBIfam" id="NF009191">
    <property type="entry name" value="PRK12539.1"/>
    <property type="match status" value="1"/>
</dbReference>
<comment type="caution">
    <text evidence="9">The sequence shown here is derived from an EMBL/GenBank/DDBJ whole genome shotgun (WGS) entry which is preliminary data.</text>
</comment>
<gene>
    <name evidence="9" type="ORF">EDC64_116109</name>
</gene>
<feature type="domain" description="RNA polymerase sigma factor 70 region 4 type 2" evidence="8">
    <location>
        <begin position="145"/>
        <end position="195"/>
    </location>
</feature>
<evidence type="ECO:0000259" key="8">
    <source>
        <dbReference type="Pfam" id="PF08281"/>
    </source>
</evidence>
<dbReference type="InterPro" id="IPR013325">
    <property type="entry name" value="RNA_pol_sigma_r2"/>
</dbReference>
<evidence type="ECO:0000256" key="2">
    <source>
        <dbReference type="ARBA" id="ARBA00023015"/>
    </source>
</evidence>